<gene>
    <name evidence="2" type="ORF">TBIB3V08_LOCUS4665</name>
</gene>
<evidence type="ECO:0000256" key="1">
    <source>
        <dbReference type="SAM" id="MobiDB-lite"/>
    </source>
</evidence>
<feature type="compositionally biased region" description="Basic and acidic residues" evidence="1">
    <location>
        <begin position="80"/>
        <end position="92"/>
    </location>
</feature>
<feature type="region of interest" description="Disordered" evidence="1">
    <location>
        <begin position="31"/>
        <end position="103"/>
    </location>
</feature>
<accession>A0A7R9I0K3</accession>
<reference evidence="2" key="1">
    <citation type="submission" date="2020-11" db="EMBL/GenBank/DDBJ databases">
        <authorList>
            <person name="Tran Van P."/>
        </authorList>
    </citation>
    <scope>NUCLEOTIDE SEQUENCE</scope>
</reference>
<organism evidence="2">
    <name type="scientific">Timema bartmani</name>
    <dbReference type="NCBI Taxonomy" id="61472"/>
    <lineage>
        <taxon>Eukaryota</taxon>
        <taxon>Metazoa</taxon>
        <taxon>Ecdysozoa</taxon>
        <taxon>Arthropoda</taxon>
        <taxon>Hexapoda</taxon>
        <taxon>Insecta</taxon>
        <taxon>Pterygota</taxon>
        <taxon>Neoptera</taxon>
        <taxon>Polyneoptera</taxon>
        <taxon>Phasmatodea</taxon>
        <taxon>Timematodea</taxon>
        <taxon>Timematoidea</taxon>
        <taxon>Timematidae</taxon>
        <taxon>Timema</taxon>
    </lineage>
</organism>
<name>A0A7R9I0K3_9NEOP</name>
<sequence>MSLSVTIQGLNLDLTIKGLFDKHIVAIKDYSEDSDDSYADPLWEPKKNKNPTDDDNYDDLQASSKLNKGVPNEDDTLEEAGEHTDKKKELGEGKQLQISGKEI</sequence>
<evidence type="ECO:0000313" key="2">
    <source>
        <dbReference type="EMBL" id="CAD7442226.1"/>
    </source>
</evidence>
<protein>
    <submittedName>
        <fullName evidence="2">Uncharacterized protein</fullName>
    </submittedName>
</protein>
<proteinExistence type="predicted"/>
<dbReference type="EMBL" id="OD565617">
    <property type="protein sequence ID" value="CAD7442226.1"/>
    <property type="molecule type" value="Genomic_DNA"/>
</dbReference>
<feature type="compositionally biased region" description="Basic and acidic residues" evidence="1">
    <location>
        <begin position="43"/>
        <end position="52"/>
    </location>
</feature>
<dbReference type="AlphaFoldDB" id="A0A7R9I0K3"/>